<feature type="domain" description="OmpR/PhoB-type" evidence="9">
    <location>
        <begin position="124"/>
        <end position="218"/>
    </location>
</feature>
<dbReference type="CDD" id="cd00383">
    <property type="entry name" value="trans_reg_C"/>
    <property type="match status" value="1"/>
</dbReference>
<dbReference type="Gene3D" id="1.10.10.10">
    <property type="entry name" value="Winged helix-like DNA-binding domain superfamily/Winged helix DNA-binding domain"/>
    <property type="match status" value="1"/>
</dbReference>
<dbReference type="InterPro" id="IPR011006">
    <property type="entry name" value="CheY-like_superfamily"/>
</dbReference>
<feature type="modified residue" description="4-aspartylphosphate" evidence="6">
    <location>
        <position position="51"/>
    </location>
</feature>
<dbReference type="Gene3D" id="6.10.250.690">
    <property type="match status" value="1"/>
</dbReference>
<keyword evidence="2" id="KW-0902">Two-component regulatory system</keyword>
<evidence type="ECO:0000259" key="8">
    <source>
        <dbReference type="PROSITE" id="PS50110"/>
    </source>
</evidence>
<keyword evidence="5" id="KW-0804">Transcription</keyword>
<gene>
    <name evidence="10" type="ORF">DI563_08265</name>
</gene>
<dbReference type="GO" id="GO:0000976">
    <property type="term" value="F:transcription cis-regulatory region binding"/>
    <property type="evidence" value="ECO:0007669"/>
    <property type="project" value="TreeGrafter"/>
</dbReference>
<evidence type="ECO:0000313" key="10">
    <source>
        <dbReference type="EMBL" id="PZQ75957.1"/>
    </source>
</evidence>
<sequence length="224" mass="24992">MRILLVEDDTTLSDAVCSYLRAKAFVVDAVPSLAQARGSLLSAQYAAILLDLHLGDGDGLQLLPEIRALREKPIVIVLTARDQVTDRIRGLDAGADDYLIKPYDPAELLARLRAVERRRSTSQSAVVKLGALEIDLSNDLVRKRGASVPLTQKEWALLRVMATRPERIHTREALQDALYGYDDETDSNTLEVFISRLRRKLGRAHIQTLRGLGYRLAFSEADEE</sequence>
<evidence type="ECO:0000256" key="6">
    <source>
        <dbReference type="PROSITE-ProRule" id="PRU00169"/>
    </source>
</evidence>
<organism evidence="10 11">
    <name type="scientific">Variovorax paradoxus</name>
    <dbReference type="NCBI Taxonomy" id="34073"/>
    <lineage>
        <taxon>Bacteria</taxon>
        <taxon>Pseudomonadati</taxon>
        <taxon>Pseudomonadota</taxon>
        <taxon>Betaproteobacteria</taxon>
        <taxon>Burkholderiales</taxon>
        <taxon>Comamonadaceae</taxon>
        <taxon>Variovorax</taxon>
    </lineage>
</organism>
<protein>
    <submittedName>
        <fullName evidence="10">DNA-binding response regulator</fullName>
    </submittedName>
</protein>
<evidence type="ECO:0000256" key="1">
    <source>
        <dbReference type="ARBA" id="ARBA00022553"/>
    </source>
</evidence>
<feature type="DNA-binding region" description="OmpR/PhoB-type" evidence="7">
    <location>
        <begin position="124"/>
        <end position="218"/>
    </location>
</feature>
<dbReference type="InterPro" id="IPR036388">
    <property type="entry name" value="WH-like_DNA-bd_sf"/>
</dbReference>
<evidence type="ECO:0000313" key="11">
    <source>
        <dbReference type="Proteomes" id="UP000249135"/>
    </source>
</evidence>
<evidence type="ECO:0000256" key="7">
    <source>
        <dbReference type="PROSITE-ProRule" id="PRU01091"/>
    </source>
</evidence>
<dbReference type="GO" id="GO:0000156">
    <property type="term" value="F:phosphorelay response regulator activity"/>
    <property type="evidence" value="ECO:0007669"/>
    <property type="project" value="TreeGrafter"/>
</dbReference>
<keyword evidence="1 6" id="KW-0597">Phosphoprotein</keyword>
<name>A0A2W5RZK9_VARPD</name>
<proteinExistence type="predicted"/>
<evidence type="ECO:0000256" key="2">
    <source>
        <dbReference type="ARBA" id="ARBA00023012"/>
    </source>
</evidence>
<dbReference type="InterPro" id="IPR039420">
    <property type="entry name" value="WalR-like"/>
</dbReference>
<feature type="domain" description="Response regulatory" evidence="8">
    <location>
        <begin position="2"/>
        <end position="116"/>
    </location>
</feature>
<keyword evidence="3" id="KW-0805">Transcription regulation</keyword>
<dbReference type="SMART" id="SM00448">
    <property type="entry name" value="REC"/>
    <property type="match status" value="1"/>
</dbReference>
<evidence type="ECO:0000256" key="4">
    <source>
        <dbReference type="ARBA" id="ARBA00023125"/>
    </source>
</evidence>
<dbReference type="GO" id="GO:0032993">
    <property type="term" value="C:protein-DNA complex"/>
    <property type="evidence" value="ECO:0007669"/>
    <property type="project" value="TreeGrafter"/>
</dbReference>
<dbReference type="PANTHER" id="PTHR48111:SF1">
    <property type="entry name" value="TWO-COMPONENT RESPONSE REGULATOR ORR33"/>
    <property type="match status" value="1"/>
</dbReference>
<dbReference type="PROSITE" id="PS51755">
    <property type="entry name" value="OMPR_PHOB"/>
    <property type="match status" value="1"/>
</dbReference>
<comment type="caution">
    <text evidence="10">The sequence shown here is derived from an EMBL/GenBank/DDBJ whole genome shotgun (WGS) entry which is preliminary data.</text>
</comment>
<evidence type="ECO:0000256" key="3">
    <source>
        <dbReference type="ARBA" id="ARBA00023015"/>
    </source>
</evidence>
<dbReference type="InterPro" id="IPR001867">
    <property type="entry name" value="OmpR/PhoB-type_DNA-bd"/>
</dbReference>
<dbReference type="Gene3D" id="3.40.50.2300">
    <property type="match status" value="1"/>
</dbReference>
<dbReference type="Proteomes" id="UP000249135">
    <property type="component" value="Unassembled WGS sequence"/>
</dbReference>
<dbReference type="SUPFAM" id="SSF52172">
    <property type="entry name" value="CheY-like"/>
    <property type="match status" value="1"/>
</dbReference>
<accession>A0A2W5RZK9</accession>
<dbReference type="PANTHER" id="PTHR48111">
    <property type="entry name" value="REGULATOR OF RPOS"/>
    <property type="match status" value="1"/>
</dbReference>
<dbReference type="InterPro" id="IPR001789">
    <property type="entry name" value="Sig_transdc_resp-reg_receiver"/>
</dbReference>
<dbReference type="Pfam" id="PF00072">
    <property type="entry name" value="Response_reg"/>
    <property type="match status" value="1"/>
</dbReference>
<reference evidence="10 11" key="1">
    <citation type="submission" date="2017-08" db="EMBL/GenBank/DDBJ databases">
        <title>Infants hospitalized years apart are colonized by the same room-sourced microbial strains.</title>
        <authorList>
            <person name="Brooks B."/>
            <person name="Olm M.R."/>
            <person name="Firek B.A."/>
            <person name="Baker R."/>
            <person name="Thomas B.C."/>
            <person name="Morowitz M.J."/>
            <person name="Banfield J.F."/>
        </authorList>
    </citation>
    <scope>NUCLEOTIDE SEQUENCE [LARGE SCALE GENOMIC DNA]</scope>
    <source>
        <strain evidence="10">S2_005_003_R2_41</strain>
    </source>
</reference>
<dbReference type="SMART" id="SM00862">
    <property type="entry name" value="Trans_reg_C"/>
    <property type="match status" value="1"/>
</dbReference>
<dbReference type="Pfam" id="PF00486">
    <property type="entry name" value="Trans_reg_C"/>
    <property type="match status" value="1"/>
</dbReference>
<keyword evidence="4 7" id="KW-0238">DNA-binding</keyword>
<dbReference type="GO" id="GO:0005829">
    <property type="term" value="C:cytosol"/>
    <property type="evidence" value="ECO:0007669"/>
    <property type="project" value="TreeGrafter"/>
</dbReference>
<dbReference type="AlphaFoldDB" id="A0A2W5RZK9"/>
<evidence type="ECO:0000256" key="5">
    <source>
        <dbReference type="ARBA" id="ARBA00023163"/>
    </source>
</evidence>
<dbReference type="EMBL" id="QFPP01000068">
    <property type="protein sequence ID" value="PZQ75957.1"/>
    <property type="molecule type" value="Genomic_DNA"/>
</dbReference>
<evidence type="ECO:0000259" key="9">
    <source>
        <dbReference type="PROSITE" id="PS51755"/>
    </source>
</evidence>
<dbReference type="GO" id="GO:0006355">
    <property type="term" value="P:regulation of DNA-templated transcription"/>
    <property type="evidence" value="ECO:0007669"/>
    <property type="project" value="InterPro"/>
</dbReference>
<dbReference type="PROSITE" id="PS50110">
    <property type="entry name" value="RESPONSE_REGULATORY"/>
    <property type="match status" value="1"/>
</dbReference>